<feature type="domain" description="AB hydrolase-1" evidence="1">
    <location>
        <begin position="14"/>
        <end position="251"/>
    </location>
</feature>
<dbReference type="PANTHER" id="PTHR43798:SF5">
    <property type="entry name" value="MONOACYLGLYCEROL LIPASE ABHD6"/>
    <property type="match status" value="1"/>
</dbReference>
<proteinExistence type="predicted"/>
<evidence type="ECO:0000313" key="2">
    <source>
        <dbReference type="EMBL" id="GAA1949002.1"/>
    </source>
</evidence>
<accession>A0ABN2QC59</accession>
<sequence length="268" mass="29097">MELSFARRGSGEPLLLIHGIGHRWQAWEPVLDRLAAHHDVIAIDIPGFGKSAPLKLDPGQRPTIELAMERIAGAFPGFGIERPHVAGNSLGGALALELAKHGHAASATAFSPAGFWTTWREKAWAVGSLSALRATTFAPKPILRYVANHPTARVVAFGMIDGQPRRLDPELAYGDTLGLRECKAFRTVAKGARHYHFSGDTNVPTTVAWGAKDRILLRRQFEQAKRVLPGARFEDLPGCGHVPMNDDPETVTRLILETTGAVSGKAER</sequence>
<organism evidence="2 3">
    <name type="scientific">Catenulispora subtropica</name>
    <dbReference type="NCBI Taxonomy" id="450798"/>
    <lineage>
        <taxon>Bacteria</taxon>
        <taxon>Bacillati</taxon>
        <taxon>Actinomycetota</taxon>
        <taxon>Actinomycetes</taxon>
        <taxon>Catenulisporales</taxon>
        <taxon>Catenulisporaceae</taxon>
        <taxon>Catenulispora</taxon>
    </lineage>
</organism>
<dbReference type="GO" id="GO:0016787">
    <property type="term" value="F:hydrolase activity"/>
    <property type="evidence" value="ECO:0007669"/>
    <property type="project" value="UniProtKB-KW"/>
</dbReference>
<reference evidence="2 3" key="1">
    <citation type="journal article" date="2019" name="Int. J. Syst. Evol. Microbiol.">
        <title>The Global Catalogue of Microorganisms (GCM) 10K type strain sequencing project: providing services to taxonomists for standard genome sequencing and annotation.</title>
        <authorList>
            <consortium name="The Broad Institute Genomics Platform"/>
            <consortium name="The Broad Institute Genome Sequencing Center for Infectious Disease"/>
            <person name="Wu L."/>
            <person name="Ma J."/>
        </authorList>
    </citation>
    <scope>NUCLEOTIDE SEQUENCE [LARGE SCALE GENOMIC DNA]</scope>
    <source>
        <strain evidence="2 3">JCM 16013</strain>
    </source>
</reference>
<dbReference type="InterPro" id="IPR000073">
    <property type="entry name" value="AB_hydrolase_1"/>
</dbReference>
<protein>
    <submittedName>
        <fullName evidence="2">Alpha/beta fold hydrolase</fullName>
    </submittedName>
</protein>
<keyword evidence="2" id="KW-0378">Hydrolase</keyword>
<gene>
    <name evidence="2" type="ORF">GCM10009838_00080</name>
</gene>
<dbReference type="Pfam" id="PF12697">
    <property type="entry name" value="Abhydrolase_6"/>
    <property type="match status" value="1"/>
</dbReference>
<name>A0ABN2QC59_9ACTN</name>
<dbReference type="EMBL" id="BAAAQM010000001">
    <property type="protein sequence ID" value="GAA1949002.1"/>
    <property type="molecule type" value="Genomic_DNA"/>
</dbReference>
<evidence type="ECO:0000259" key="1">
    <source>
        <dbReference type="Pfam" id="PF12697"/>
    </source>
</evidence>
<dbReference type="SUPFAM" id="SSF53474">
    <property type="entry name" value="alpha/beta-Hydrolases"/>
    <property type="match status" value="1"/>
</dbReference>
<keyword evidence="3" id="KW-1185">Reference proteome</keyword>
<dbReference type="RefSeq" id="WP_344654771.1">
    <property type="nucleotide sequence ID" value="NZ_BAAAQM010000001.1"/>
</dbReference>
<dbReference type="PANTHER" id="PTHR43798">
    <property type="entry name" value="MONOACYLGLYCEROL LIPASE"/>
    <property type="match status" value="1"/>
</dbReference>
<comment type="caution">
    <text evidence="2">The sequence shown here is derived from an EMBL/GenBank/DDBJ whole genome shotgun (WGS) entry which is preliminary data.</text>
</comment>
<dbReference type="InterPro" id="IPR029058">
    <property type="entry name" value="AB_hydrolase_fold"/>
</dbReference>
<evidence type="ECO:0000313" key="3">
    <source>
        <dbReference type="Proteomes" id="UP001499854"/>
    </source>
</evidence>
<dbReference type="InterPro" id="IPR050266">
    <property type="entry name" value="AB_hydrolase_sf"/>
</dbReference>
<dbReference type="Gene3D" id="3.40.50.1820">
    <property type="entry name" value="alpha/beta hydrolase"/>
    <property type="match status" value="1"/>
</dbReference>
<dbReference type="PRINTS" id="PR00111">
    <property type="entry name" value="ABHYDROLASE"/>
</dbReference>
<dbReference type="Proteomes" id="UP001499854">
    <property type="component" value="Unassembled WGS sequence"/>
</dbReference>